<dbReference type="GO" id="GO:0008483">
    <property type="term" value="F:transaminase activity"/>
    <property type="evidence" value="ECO:0007669"/>
    <property type="project" value="UniProtKB-KW"/>
</dbReference>
<feature type="active site" description="For Fru-6P isomerization activity" evidence="8">
    <location>
        <position position="606"/>
    </location>
</feature>
<dbReference type="PANTHER" id="PTHR10937:SF0">
    <property type="entry name" value="GLUTAMINE--FRUCTOSE-6-PHOSPHATE TRANSAMINASE (ISOMERIZING)"/>
    <property type="match status" value="1"/>
</dbReference>
<evidence type="ECO:0000256" key="4">
    <source>
        <dbReference type="ARBA" id="ARBA00022576"/>
    </source>
</evidence>
<dbReference type="InterPro" id="IPR046348">
    <property type="entry name" value="SIS_dom_sf"/>
</dbReference>
<dbReference type="Gene3D" id="3.40.50.10490">
    <property type="entry name" value="Glucose-6-phosphate isomerase like protein, domain 1"/>
    <property type="match status" value="2"/>
</dbReference>
<feature type="domain" description="SIS" evidence="10">
    <location>
        <begin position="288"/>
        <end position="427"/>
    </location>
</feature>
<dbReference type="CDD" id="cd05008">
    <property type="entry name" value="SIS_GlmS_GlmD_1"/>
    <property type="match status" value="1"/>
</dbReference>
<feature type="domain" description="Glutamine amidotransferase type-2" evidence="9">
    <location>
        <begin position="2"/>
        <end position="219"/>
    </location>
</feature>
<keyword evidence="5 8" id="KW-0808">Transferase</keyword>
<feature type="initiator methionine" description="Removed" evidence="8">
    <location>
        <position position="1"/>
    </location>
</feature>
<reference evidence="11 12" key="1">
    <citation type="submission" date="2021-12" db="EMBL/GenBank/DDBJ databases">
        <title>Genome sequencing of bacteria with rrn-lacking chromosome and rrn-plasmid.</title>
        <authorList>
            <person name="Anda M."/>
            <person name="Iwasaki W."/>
        </authorList>
    </citation>
    <scope>NUCLEOTIDE SEQUENCE [LARGE SCALE GENOMIC DNA]</scope>
    <source>
        <strain evidence="11 12">NBRC 101262</strain>
    </source>
</reference>
<dbReference type="PROSITE" id="PS51278">
    <property type="entry name" value="GATASE_TYPE_2"/>
    <property type="match status" value="1"/>
</dbReference>
<dbReference type="HAMAP" id="MF_00164">
    <property type="entry name" value="GlmS"/>
    <property type="match status" value="1"/>
</dbReference>
<dbReference type="InterPro" id="IPR029055">
    <property type="entry name" value="Ntn_hydrolases_N"/>
</dbReference>
<comment type="catalytic activity">
    <reaction evidence="1 8">
        <text>D-fructose 6-phosphate + L-glutamine = D-glucosamine 6-phosphate + L-glutamate</text>
        <dbReference type="Rhea" id="RHEA:13237"/>
        <dbReference type="ChEBI" id="CHEBI:29985"/>
        <dbReference type="ChEBI" id="CHEBI:58359"/>
        <dbReference type="ChEBI" id="CHEBI:58725"/>
        <dbReference type="ChEBI" id="CHEBI:61527"/>
        <dbReference type="EC" id="2.6.1.16"/>
    </reaction>
</comment>
<dbReference type="Pfam" id="PF13522">
    <property type="entry name" value="GATase_6"/>
    <property type="match status" value="1"/>
</dbReference>
<dbReference type="EC" id="2.6.1.16" evidence="2 8"/>
<keyword evidence="4 8" id="KW-0032">Aminotransferase</keyword>
<protein>
    <recommendedName>
        <fullName evidence="3 8">Glutamine--fructose-6-phosphate aminotransferase [isomerizing]</fullName>
        <ecNumber evidence="2 8">2.6.1.16</ecNumber>
    </recommendedName>
    <alternativeName>
        <fullName evidence="8">D-fructose-6-phosphate amidotransferase</fullName>
    </alternativeName>
    <alternativeName>
        <fullName evidence="8">GFAT</fullName>
    </alternativeName>
    <alternativeName>
        <fullName evidence="8">Glucosamine-6-phosphate synthase</fullName>
    </alternativeName>
    <alternativeName>
        <fullName evidence="8">Hexosephosphate aminotransferase</fullName>
    </alternativeName>
    <alternativeName>
        <fullName evidence="8">L-glutamine--D-fructose-6-phosphate amidotransferase</fullName>
    </alternativeName>
</protein>
<evidence type="ECO:0000256" key="2">
    <source>
        <dbReference type="ARBA" id="ARBA00012916"/>
    </source>
</evidence>
<keyword evidence="12" id="KW-1185">Reference proteome</keyword>
<feature type="domain" description="SIS" evidence="10">
    <location>
        <begin position="460"/>
        <end position="601"/>
    </location>
</feature>
<evidence type="ECO:0000256" key="7">
    <source>
        <dbReference type="ARBA" id="ARBA00022962"/>
    </source>
</evidence>
<dbReference type="SUPFAM" id="SSF53697">
    <property type="entry name" value="SIS domain"/>
    <property type="match status" value="1"/>
</dbReference>
<dbReference type="Gene3D" id="3.60.20.10">
    <property type="entry name" value="Glutamine Phosphoribosylpyrophosphate, subunit 1, domain 1"/>
    <property type="match status" value="1"/>
</dbReference>
<dbReference type="PROSITE" id="PS51464">
    <property type="entry name" value="SIS"/>
    <property type="match status" value="2"/>
</dbReference>
<evidence type="ECO:0000259" key="10">
    <source>
        <dbReference type="PROSITE" id="PS51464"/>
    </source>
</evidence>
<name>A0ABM7VHG5_9BACT</name>
<dbReference type="InterPro" id="IPR001347">
    <property type="entry name" value="SIS_dom"/>
</dbReference>
<evidence type="ECO:0000256" key="3">
    <source>
        <dbReference type="ARBA" id="ARBA00016090"/>
    </source>
</evidence>
<dbReference type="RefSeq" id="WP_332919455.1">
    <property type="nucleotide sequence ID" value="NZ_AP025292.1"/>
</dbReference>
<sequence>MCGIVAYKGHRQAAEIIIKGLQRLEYRGYDSAGIALLNPELSVFKKKGKVAELQQFIADKNTSSTIGIGHTRWATHGEPNDVNAHPHYSESKNLAIIHNGIIENYASIKKELIAQGHEFSSETDTEVLIHFIEFIKESNHVDLVEAVRLALKRVVGAYAIAIISKDDPDLMIAARKGSPLVIGLGKDEFFLASDATPIVEYTNEVIYLNDNEIAIMNGSELHIKNTDDVVATPEITLLDLELEAIEKGGYDHFMLKEINEQPRSIADCLRGRLNAAEGSLTLGGIRDYLRKLRQADRIIIAACGTSWHAGLVAEYIFEEFCRIPVEVEYASEFRYRNPIIHEGDILIAISQSGETADTLAAMEIAKSRGATVLGVCNVVGSSISRVSDAGVYTHAGPEIGVASTKAFTAQLSVLSMIALKVAQQKGTISDIRFREMLAHLEQIPAKVEKALKSEEEIKNISGLYKDASNFLYLGRGYNFPVALEGALKLKEISYIHAEGYPAAEMKHGPIALIDEEMPVCFIATRDGSYDKVVSNIQEVKARKGKVIAIVSEGDVLIPKMVDHVIEVPNTHEAFMPLVASIPLQLLSYHIAVLRGCNVDQPRNLAKSVTVE</sequence>
<dbReference type="EMBL" id="AP025292">
    <property type="protein sequence ID" value="BDD00386.1"/>
    <property type="molecule type" value="Genomic_DNA"/>
</dbReference>
<dbReference type="InterPro" id="IPR047084">
    <property type="entry name" value="GFAT_N"/>
</dbReference>
<feature type="active site" description="Nucleophile; for GATase activity" evidence="8">
    <location>
        <position position="2"/>
    </location>
</feature>
<dbReference type="InterPro" id="IPR035490">
    <property type="entry name" value="GlmS/FrlB_SIS"/>
</dbReference>
<evidence type="ECO:0000313" key="12">
    <source>
        <dbReference type="Proteomes" id="UP001354989"/>
    </source>
</evidence>
<dbReference type="InterPro" id="IPR035466">
    <property type="entry name" value="GlmS/AgaS_SIS"/>
</dbReference>
<evidence type="ECO:0000256" key="5">
    <source>
        <dbReference type="ARBA" id="ARBA00022679"/>
    </source>
</evidence>
<comment type="subunit">
    <text evidence="8">Homodimer.</text>
</comment>
<dbReference type="PANTHER" id="PTHR10937">
    <property type="entry name" value="GLUCOSAMINE--FRUCTOSE-6-PHOSPHATE AMINOTRANSFERASE, ISOMERIZING"/>
    <property type="match status" value="1"/>
</dbReference>
<dbReference type="NCBIfam" id="TIGR01135">
    <property type="entry name" value="glmS"/>
    <property type="match status" value="1"/>
</dbReference>
<gene>
    <name evidence="8 11" type="primary">glmS</name>
    <name evidence="11" type="ORF">PEPS_26660</name>
</gene>
<keyword evidence="7" id="KW-0315">Glutamine amidotransferase</keyword>
<proteinExistence type="inferred from homology"/>
<organism evidence="11 12">
    <name type="scientific">Persicobacter psychrovividus</name>
    <dbReference type="NCBI Taxonomy" id="387638"/>
    <lineage>
        <taxon>Bacteria</taxon>
        <taxon>Pseudomonadati</taxon>
        <taxon>Bacteroidota</taxon>
        <taxon>Cytophagia</taxon>
        <taxon>Cytophagales</taxon>
        <taxon>Persicobacteraceae</taxon>
        <taxon>Persicobacter</taxon>
    </lineage>
</organism>
<dbReference type="InterPro" id="IPR017932">
    <property type="entry name" value="GATase_2_dom"/>
</dbReference>
<dbReference type="SUPFAM" id="SSF56235">
    <property type="entry name" value="N-terminal nucleophile aminohydrolases (Ntn hydrolases)"/>
    <property type="match status" value="1"/>
</dbReference>
<evidence type="ECO:0000256" key="1">
    <source>
        <dbReference type="ARBA" id="ARBA00001031"/>
    </source>
</evidence>
<dbReference type="InterPro" id="IPR005855">
    <property type="entry name" value="GFAT"/>
</dbReference>
<keyword evidence="6" id="KW-0677">Repeat</keyword>
<evidence type="ECO:0000256" key="8">
    <source>
        <dbReference type="HAMAP-Rule" id="MF_00164"/>
    </source>
</evidence>
<dbReference type="CDD" id="cd05009">
    <property type="entry name" value="SIS_GlmS_GlmD_2"/>
    <property type="match status" value="1"/>
</dbReference>
<evidence type="ECO:0000313" key="11">
    <source>
        <dbReference type="EMBL" id="BDD00386.1"/>
    </source>
</evidence>
<dbReference type="Proteomes" id="UP001354989">
    <property type="component" value="Chromosome"/>
</dbReference>
<dbReference type="NCBIfam" id="NF001484">
    <property type="entry name" value="PRK00331.1"/>
    <property type="match status" value="1"/>
</dbReference>
<evidence type="ECO:0000256" key="6">
    <source>
        <dbReference type="ARBA" id="ARBA00022737"/>
    </source>
</evidence>
<keyword evidence="8" id="KW-0963">Cytoplasm</keyword>
<comment type="subcellular location">
    <subcellularLocation>
        <location evidence="8">Cytoplasm</location>
    </subcellularLocation>
</comment>
<comment type="function">
    <text evidence="8">Catalyzes the first step in hexosamine metabolism, converting fructose-6P into glucosamine-6P using glutamine as a nitrogen source.</text>
</comment>
<dbReference type="CDD" id="cd00714">
    <property type="entry name" value="GFAT"/>
    <property type="match status" value="1"/>
</dbReference>
<dbReference type="Pfam" id="PF01380">
    <property type="entry name" value="SIS"/>
    <property type="match status" value="2"/>
</dbReference>
<accession>A0ABM7VHG5</accession>
<evidence type="ECO:0000259" key="9">
    <source>
        <dbReference type="PROSITE" id="PS51278"/>
    </source>
</evidence>